<comment type="subcellular location">
    <subcellularLocation>
        <location evidence="4 14">Cytoplasm</location>
    </subcellularLocation>
</comment>
<feature type="binding site" evidence="14 15">
    <location>
        <position position="19"/>
    </location>
    <ligand>
        <name>a divalent metal cation</name>
        <dbReference type="ChEBI" id="CHEBI:60240"/>
    </ligand>
</feature>
<dbReference type="PANTHER" id="PTHR10954">
    <property type="entry name" value="RIBONUCLEASE H2 SUBUNIT A"/>
    <property type="match status" value="1"/>
</dbReference>
<dbReference type="AlphaFoldDB" id="A0A229FSQ9"/>
<reference evidence="18 19" key="1">
    <citation type="submission" date="2017-06" db="EMBL/GenBank/DDBJ databases">
        <title>Reclassification of a Polynucleobacter cosmopolitanus strain isolated from tropical Lake Victoria as Polynucleobacter victoriensis comb. nov.</title>
        <authorList>
            <person name="Hahn M.W."/>
        </authorList>
    </citation>
    <scope>NUCLEOTIDE SEQUENCE [LARGE SCALE GENOMIC DNA]</scope>
    <source>
        <strain evidence="18 19">MWH-MoIso2</strain>
    </source>
</reference>
<evidence type="ECO:0000256" key="1">
    <source>
        <dbReference type="ARBA" id="ARBA00000077"/>
    </source>
</evidence>
<dbReference type="InterPro" id="IPR036397">
    <property type="entry name" value="RNaseH_sf"/>
</dbReference>
<dbReference type="RefSeq" id="WP_089516641.1">
    <property type="nucleotide sequence ID" value="NZ_NJGG01000003.1"/>
</dbReference>
<dbReference type="GO" id="GO:0006298">
    <property type="term" value="P:mismatch repair"/>
    <property type="evidence" value="ECO:0007669"/>
    <property type="project" value="TreeGrafter"/>
</dbReference>
<evidence type="ECO:0000256" key="5">
    <source>
        <dbReference type="ARBA" id="ARBA00007383"/>
    </source>
</evidence>
<keyword evidence="8 14" id="KW-0963">Cytoplasm</keyword>
<dbReference type="EC" id="3.1.26.4" evidence="6 14"/>
<comment type="cofactor">
    <cofactor evidence="14 15">
        <name>Mn(2+)</name>
        <dbReference type="ChEBI" id="CHEBI:29035"/>
    </cofactor>
    <cofactor evidence="14 15">
        <name>Mg(2+)</name>
        <dbReference type="ChEBI" id="CHEBI:18420"/>
    </cofactor>
    <text evidence="14 15">Manganese or magnesium. Binds 1 divalent metal ion per monomer in the absence of substrate. May bind a second metal ion after substrate binding.</text>
</comment>
<dbReference type="PROSITE" id="PS51975">
    <property type="entry name" value="RNASE_H_2"/>
    <property type="match status" value="1"/>
</dbReference>
<dbReference type="NCBIfam" id="NF000596">
    <property type="entry name" value="PRK00015.1-4"/>
    <property type="match status" value="1"/>
</dbReference>
<keyword evidence="11 14" id="KW-0255">Endonuclease</keyword>
<organism evidence="18 19">
    <name type="scientific">Polynucleobacter cosmopolitanus</name>
    <dbReference type="NCBI Taxonomy" id="351345"/>
    <lineage>
        <taxon>Bacteria</taxon>
        <taxon>Pseudomonadati</taxon>
        <taxon>Pseudomonadota</taxon>
        <taxon>Betaproteobacteria</taxon>
        <taxon>Burkholderiales</taxon>
        <taxon>Burkholderiaceae</taxon>
        <taxon>Polynucleobacter</taxon>
    </lineage>
</organism>
<proteinExistence type="inferred from homology"/>
<gene>
    <name evidence="14" type="primary">rnhB</name>
    <name evidence="18" type="ORF">AOC33_08835</name>
</gene>
<dbReference type="GO" id="GO:0032299">
    <property type="term" value="C:ribonuclease H2 complex"/>
    <property type="evidence" value="ECO:0007669"/>
    <property type="project" value="TreeGrafter"/>
</dbReference>
<comment type="similarity">
    <text evidence="5 14 16">Belongs to the RNase HII family.</text>
</comment>
<dbReference type="NCBIfam" id="NF000595">
    <property type="entry name" value="PRK00015.1-3"/>
    <property type="match status" value="1"/>
</dbReference>
<keyword evidence="13 14" id="KW-0464">Manganese</keyword>
<dbReference type="InterPro" id="IPR012337">
    <property type="entry name" value="RNaseH-like_sf"/>
</dbReference>
<comment type="function">
    <text evidence="3 14 16">Endonuclease that specifically degrades the RNA of RNA-DNA hybrids.</text>
</comment>
<dbReference type="GO" id="GO:0003723">
    <property type="term" value="F:RNA binding"/>
    <property type="evidence" value="ECO:0007669"/>
    <property type="project" value="UniProtKB-UniRule"/>
</dbReference>
<evidence type="ECO:0000313" key="19">
    <source>
        <dbReference type="Proteomes" id="UP000215188"/>
    </source>
</evidence>
<keyword evidence="9 14" id="KW-0540">Nuclease</keyword>
<evidence type="ECO:0000313" key="18">
    <source>
        <dbReference type="EMBL" id="OXL14598.1"/>
    </source>
</evidence>
<dbReference type="InterPro" id="IPR022898">
    <property type="entry name" value="RNase_HII"/>
</dbReference>
<evidence type="ECO:0000256" key="12">
    <source>
        <dbReference type="ARBA" id="ARBA00022801"/>
    </source>
</evidence>
<evidence type="ECO:0000256" key="15">
    <source>
        <dbReference type="PROSITE-ProRule" id="PRU01319"/>
    </source>
</evidence>
<dbReference type="GO" id="GO:0004523">
    <property type="term" value="F:RNA-DNA hybrid ribonuclease activity"/>
    <property type="evidence" value="ECO:0007669"/>
    <property type="project" value="UniProtKB-UniRule"/>
</dbReference>
<dbReference type="PANTHER" id="PTHR10954:SF18">
    <property type="entry name" value="RIBONUCLEASE HII"/>
    <property type="match status" value="1"/>
</dbReference>
<protein>
    <recommendedName>
        <fullName evidence="7 14">Ribonuclease HII</fullName>
        <shortName evidence="14">RNase HII</shortName>
        <ecNumber evidence="6 14">3.1.26.4</ecNumber>
    </recommendedName>
</protein>
<evidence type="ECO:0000256" key="14">
    <source>
        <dbReference type="HAMAP-Rule" id="MF_00052"/>
    </source>
</evidence>
<comment type="cofactor">
    <cofactor evidence="2">
        <name>Mg(2+)</name>
        <dbReference type="ChEBI" id="CHEBI:18420"/>
    </cofactor>
</comment>
<dbReference type="Pfam" id="PF01351">
    <property type="entry name" value="RNase_HII"/>
    <property type="match status" value="1"/>
</dbReference>
<evidence type="ECO:0000256" key="7">
    <source>
        <dbReference type="ARBA" id="ARBA00019179"/>
    </source>
</evidence>
<dbReference type="InterPro" id="IPR024567">
    <property type="entry name" value="RNase_HII/HIII_dom"/>
</dbReference>
<dbReference type="OrthoDB" id="9803420at2"/>
<dbReference type="GO" id="GO:0030145">
    <property type="term" value="F:manganese ion binding"/>
    <property type="evidence" value="ECO:0007669"/>
    <property type="project" value="UniProtKB-UniRule"/>
</dbReference>
<evidence type="ECO:0000256" key="6">
    <source>
        <dbReference type="ARBA" id="ARBA00012180"/>
    </source>
</evidence>
<dbReference type="FunFam" id="3.30.420.10:FF:000006">
    <property type="entry name" value="Ribonuclease HII"/>
    <property type="match status" value="1"/>
</dbReference>
<evidence type="ECO:0000256" key="8">
    <source>
        <dbReference type="ARBA" id="ARBA00022490"/>
    </source>
</evidence>
<evidence type="ECO:0000256" key="13">
    <source>
        <dbReference type="ARBA" id="ARBA00023211"/>
    </source>
</evidence>
<feature type="binding site" evidence="14 15">
    <location>
        <position position="114"/>
    </location>
    <ligand>
        <name>a divalent metal cation</name>
        <dbReference type="ChEBI" id="CHEBI:60240"/>
    </ligand>
</feature>
<evidence type="ECO:0000256" key="16">
    <source>
        <dbReference type="RuleBase" id="RU003515"/>
    </source>
</evidence>
<comment type="caution">
    <text evidence="18">The sequence shown here is derived from an EMBL/GenBank/DDBJ whole genome shotgun (WGS) entry which is preliminary data.</text>
</comment>
<dbReference type="SUPFAM" id="SSF53098">
    <property type="entry name" value="Ribonuclease H-like"/>
    <property type="match status" value="1"/>
</dbReference>
<dbReference type="HAMAP" id="MF_00052_B">
    <property type="entry name" value="RNase_HII_B"/>
    <property type="match status" value="1"/>
</dbReference>
<keyword evidence="10 14" id="KW-0479">Metal-binding</keyword>
<evidence type="ECO:0000256" key="4">
    <source>
        <dbReference type="ARBA" id="ARBA00004496"/>
    </source>
</evidence>
<comment type="catalytic activity">
    <reaction evidence="1 14 15 16">
        <text>Endonucleolytic cleavage to 5'-phosphomonoester.</text>
        <dbReference type="EC" id="3.1.26.4"/>
    </reaction>
</comment>
<dbReference type="GO" id="GO:0005737">
    <property type="term" value="C:cytoplasm"/>
    <property type="evidence" value="ECO:0007669"/>
    <property type="project" value="UniProtKB-SubCell"/>
</dbReference>
<feature type="domain" description="RNase H type-2" evidence="17">
    <location>
        <begin position="12"/>
        <end position="205"/>
    </location>
</feature>
<feature type="binding site" evidence="14 15">
    <location>
        <position position="18"/>
    </location>
    <ligand>
        <name>a divalent metal cation</name>
        <dbReference type="ChEBI" id="CHEBI:60240"/>
    </ligand>
</feature>
<evidence type="ECO:0000256" key="11">
    <source>
        <dbReference type="ARBA" id="ARBA00022759"/>
    </source>
</evidence>
<name>A0A229FSQ9_9BURK</name>
<keyword evidence="19" id="KW-1185">Reference proteome</keyword>
<keyword evidence="12 14" id="KW-0378">Hydrolase</keyword>
<accession>A0A229FSQ9</accession>
<evidence type="ECO:0000256" key="2">
    <source>
        <dbReference type="ARBA" id="ARBA00001946"/>
    </source>
</evidence>
<evidence type="ECO:0000256" key="9">
    <source>
        <dbReference type="ARBA" id="ARBA00022722"/>
    </source>
</evidence>
<evidence type="ECO:0000256" key="3">
    <source>
        <dbReference type="ARBA" id="ARBA00004065"/>
    </source>
</evidence>
<sequence length="212" mass="23122">MTDWNAPNPLYQWTCGVDEAGRGPLAGSVVAAAVVLDPAKPITGLKDSKKLTAKVREELYDIIIRDSKAWCIAEASAIEIDSINILQATMLAMKRAIEGLEKTLGRLPDRALIDGNRCPKVNISMEAIVKGDSKVVAISAASILAKVTRDRDMQALHDAYPVYGFNQHMGYPTPIHLESLKLHGPCPEHRKTFGPVRLVIETKGNLGETKLL</sequence>
<dbReference type="GO" id="GO:0043137">
    <property type="term" value="P:DNA replication, removal of RNA primer"/>
    <property type="evidence" value="ECO:0007669"/>
    <property type="project" value="TreeGrafter"/>
</dbReference>
<dbReference type="Proteomes" id="UP000215188">
    <property type="component" value="Unassembled WGS sequence"/>
</dbReference>
<evidence type="ECO:0000259" key="17">
    <source>
        <dbReference type="PROSITE" id="PS51975"/>
    </source>
</evidence>
<dbReference type="Gene3D" id="3.30.420.10">
    <property type="entry name" value="Ribonuclease H-like superfamily/Ribonuclease H"/>
    <property type="match status" value="1"/>
</dbReference>
<evidence type="ECO:0000256" key="10">
    <source>
        <dbReference type="ARBA" id="ARBA00022723"/>
    </source>
</evidence>
<dbReference type="CDD" id="cd07182">
    <property type="entry name" value="RNase_HII_bacteria_HII_like"/>
    <property type="match status" value="1"/>
</dbReference>
<dbReference type="InterPro" id="IPR001352">
    <property type="entry name" value="RNase_HII/HIII"/>
</dbReference>
<dbReference type="EMBL" id="NJGG01000003">
    <property type="protein sequence ID" value="OXL14598.1"/>
    <property type="molecule type" value="Genomic_DNA"/>
</dbReference>